<comment type="caution">
    <text evidence="2">The sequence shown here is derived from an EMBL/GenBank/DDBJ whole genome shotgun (WGS) entry which is preliminary data.</text>
</comment>
<keyword evidence="3" id="KW-1185">Reference proteome</keyword>
<dbReference type="Proteomes" id="UP001249851">
    <property type="component" value="Unassembled WGS sequence"/>
</dbReference>
<reference evidence="2" key="2">
    <citation type="journal article" date="2023" name="Science">
        <title>Genomic signatures of disease resistance in endangered staghorn corals.</title>
        <authorList>
            <person name="Vollmer S.V."/>
            <person name="Selwyn J.D."/>
            <person name="Despard B.A."/>
            <person name="Roesel C.L."/>
        </authorList>
    </citation>
    <scope>NUCLEOTIDE SEQUENCE</scope>
    <source>
        <strain evidence="2">K2</strain>
    </source>
</reference>
<evidence type="ECO:0000313" key="2">
    <source>
        <dbReference type="EMBL" id="KAK2570162.1"/>
    </source>
</evidence>
<name>A0AAD9QZF3_ACRCE</name>
<accession>A0AAD9QZF3</accession>
<dbReference type="AlphaFoldDB" id="A0AAD9QZF3"/>
<organism evidence="2 3">
    <name type="scientific">Acropora cervicornis</name>
    <name type="common">Staghorn coral</name>
    <dbReference type="NCBI Taxonomy" id="6130"/>
    <lineage>
        <taxon>Eukaryota</taxon>
        <taxon>Metazoa</taxon>
        <taxon>Cnidaria</taxon>
        <taxon>Anthozoa</taxon>
        <taxon>Hexacorallia</taxon>
        <taxon>Scleractinia</taxon>
        <taxon>Astrocoeniina</taxon>
        <taxon>Acroporidae</taxon>
        <taxon>Acropora</taxon>
    </lineage>
</organism>
<reference evidence="2" key="1">
    <citation type="journal article" date="2023" name="G3 (Bethesda)">
        <title>Whole genome assembly and annotation of the endangered Caribbean coral Acropora cervicornis.</title>
        <authorList>
            <person name="Selwyn J.D."/>
            <person name="Vollmer S.V."/>
        </authorList>
    </citation>
    <scope>NUCLEOTIDE SEQUENCE</scope>
    <source>
        <strain evidence="2">K2</strain>
    </source>
</reference>
<evidence type="ECO:0000313" key="3">
    <source>
        <dbReference type="Proteomes" id="UP001249851"/>
    </source>
</evidence>
<dbReference type="EMBL" id="JARQWQ010000008">
    <property type="protein sequence ID" value="KAK2570162.1"/>
    <property type="molecule type" value="Genomic_DNA"/>
</dbReference>
<feature type="coiled-coil region" evidence="1">
    <location>
        <begin position="62"/>
        <end position="96"/>
    </location>
</feature>
<evidence type="ECO:0000256" key="1">
    <source>
        <dbReference type="SAM" id="Coils"/>
    </source>
</evidence>
<sequence length="98" mass="11126">MAAPVLGCTTAPAHCRKGRQCLKFNGHKGRCILERKLAAKAARLDTRESELREANLDIQKKLDDTIIKLEELQKVNEASQKEASVVREELHNIKKQYE</sequence>
<proteinExistence type="predicted"/>
<keyword evidence="1" id="KW-0175">Coiled coil</keyword>
<gene>
    <name evidence="2" type="ORF">P5673_004924</name>
</gene>
<protein>
    <submittedName>
        <fullName evidence="2">Uncharacterized protein</fullName>
    </submittedName>
</protein>